<dbReference type="InterPro" id="IPR009038">
    <property type="entry name" value="GOLD_dom"/>
</dbReference>
<gene>
    <name evidence="4" type="ORF">AB6T85_04880</name>
</gene>
<proteinExistence type="predicted"/>
<feature type="domain" description="GOLD" evidence="3">
    <location>
        <begin position="75"/>
        <end position="148"/>
    </location>
</feature>
<dbReference type="EMBL" id="JBGFFX010000002">
    <property type="protein sequence ID" value="MEY8769775.1"/>
    <property type="molecule type" value="Genomic_DNA"/>
</dbReference>
<keyword evidence="1" id="KW-0175">Coiled coil</keyword>
<dbReference type="Gene3D" id="3.90.20.10">
    <property type="match status" value="1"/>
</dbReference>
<keyword evidence="2" id="KW-0472">Membrane</keyword>
<name>A0ABV4E4K5_9GAMM</name>
<dbReference type="RefSeq" id="WP_369894931.1">
    <property type="nucleotide sequence ID" value="NZ_JBGFFX010000002.1"/>
</dbReference>
<keyword evidence="2" id="KW-0812">Transmembrane</keyword>
<evidence type="ECO:0000259" key="3">
    <source>
        <dbReference type="Pfam" id="PF01105"/>
    </source>
</evidence>
<sequence length="149" mass="17634">MGSYLCPSDMSDVWHKDEGNGENMDILEQRVERLEEDTRQIKLDLAVLTARSENFATKTDVAELRAELIKEIAASEARTNIRFEKIDEKFERIDEKFERIDEKFERIDEKFERMFEKFNDINSRITWTLMIPALVAVLLWFVKTAILKI</sequence>
<organism evidence="4 5">
    <name type="scientific">Erwinia aeris</name>
    <dbReference type="NCBI Taxonomy" id="3239803"/>
    <lineage>
        <taxon>Bacteria</taxon>
        <taxon>Pseudomonadati</taxon>
        <taxon>Pseudomonadota</taxon>
        <taxon>Gammaproteobacteria</taxon>
        <taxon>Enterobacterales</taxon>
        <taxon>Erwiniaceae</taxon>
        <taxon>Erwinia</taxon>
    </lineage>
</organism>
<accession>A0ABV4E4K5</accession>
<evidence type="ECO:0000256" key="2">
    <source>
        <dbReference type="SAM" id="Phobius"/>
    </source>
</evidence>
<feature type="transmembrane region" description="Helical" evidence="2">
    <location>
        <begin position="125"/>
        <end position="142"/>
    </location>
</feature>
<keyword evidence="5" id="KW-1185">Reference proteome</keyword>
<keyword evidence="2" id="KW-1133">Transmembrane helix</keyword>
<dbReference type="Proteomes" id="UP001565243">
    <property type="component" value="Unassembled WGS sequence"/>
</dbReference>
<dbReference type="Pfam" id="PF01105">
    <property type="entry name" value="EMP24_GP25L"/>
    <property type="match status" value="1"/>
</dbReference>
<feature type="coiled-coil region" evidence="1">
    <location>
        <begin position="24"/>
        <end position="51"/>
    </location>
</feature>
<protein>
    <submittedName>
        <fullName evidence="4">Emp24/gp25L/p24 family protein</fullName>
    </submittedName>
</protein>
<evidence type="ECO:0000256" key="1">
    <source>
        <dbReference type="SAM" id="Coils"/>
    </source>
</evidence>
<reference evidence="4 5" key="1">
    <citation type="submission" date="2024-07" db="EMBL/GenBank/DDBJ databases">
        <authorList>
            <person name="Hebao G."/>
        </authorList>
    </citation>
    <scope>NUCLEOTIDE SEQUENCE [LARGE SCALE GENOMIC DNA]</scope>
    <source>
        <strain evidence="4 5">ACCC 02193</strain>
    </source>
</reference>
<comment type="caution">
    <text evidence="4">The sequence shown here is derived from an EMBL/GenBank/DDBJ whole genome shotgun (WGS) entry which is preliminary data.</text>
</comment>
<evidence type="ECO:0000313" key="5">
    <source>
        <dbReference type="Proteomes" id="UP001565243"/>
    </source>
</evidence>
<evidence type="ECO:0000313" key="4">
    <source>
        <dbReference type="EMBL" id="MEY8769775.1"/>
    </source>
</evidence>